<comment type="catalytic activity">
    <reaction evidence="6">
        <text>ATP + H2O = ADP + phosphate + H(+)</text>
        <dbReference type="Rhea" id="RHEA:13065"/>
        <dbReference type="ChEBI" id="CHEBI:15377"/>
        <dbReference type="ChEBI" id="CHEBI:15378"/>
        <dbReference type="ChEBI" id="CHEBI:30616"/>
        <dbReference type="ChEBI" id="CHEBI:43474"/>
        <dbReference type="ChEBI" id="CHEBI:456216"/>
    </reaction>
</comment>
<dbReference type="InterPro" id="IPR027417">
    <property type="entry name" value="P-loop_NTPase"/>
</dbReference>
<dbReference type="InterPro" id="IPR058017">
    <property type="entry name" value="At3g28540-like_C"/>
</dbReference>
<dbReference type="GO" id="GO:0016887">
    <property type="term" value="F:ATP hydrolysis activity"/>
    <property type="evidence" value="ECO:0007669"/>
    <property type="project" value="InterPro"/>
</dbReference>
<evidence type="ECO:0000256" key="4">
    <source>
        <dbReference type="ARBA" id="ARBA00022840"/>
    </source>
</evidence>
<evidence type="ECO:0000256" key="6">
    <source>
        <dbReference type="ARBA" id="ARBA00049360"/>
    </source>
</evidence>
<dbReference type="AlphaFoldDB" id="A0A835IMN7"/>
<proteinExistence type="inferred from homology"/>
<feature type="region of interest" description="Disordered" evidence="8">
    <location>
        <begin position="522"/>
        <end position="570"/>
    </location>
</feature>
<comment type="caution">
    <text evidence="10">The sequence shown here is derived from an EMBL/GenBank/DDBJ whole genome shotgun (WGS) entry which is preliminary data.</text>
</comment>
<feature type="domain" description="AAA+ ATPase" evidence="9">
    <location>
        <begin position="318"/>
        <end position="457"/>
    </location>
</feature>
<organism evidence="10 11">
    <name type="scientific">Coptis chinensis</name>
    <dbReference type="NCBI Taxonomy" id="261450"/>
    <lineage>
        <taxon>Eukaryota</taxon>
        <taxon>Viridiplantae</taxon>
        <taxon>Streptophyta</taxon>
        <taxon>Embryophyta</taxon>
        <taxon>Tracheophyta</taxon>
        <taxon>Spermatophyta</taxon>
        <taxon>Magnoliopsida</taxon>
        <taxon>Ranunculales</taxon>
        <taxon>Ranunculaceae</taxon>
        <taxon>Coptidoideae</taxon>
        <taxon>Coptis</taxon>
    </lineage>
</organism>
<dbReference type="CDD" id="cd19510">
    <property type="entry name" value="RecA-like_BCS1"/>
    <property type="match status" value="1"/>
</dbReference>
<keyword evidence="5" id="KW-0460">Magnesium</keyword>
<dbReference type="Gene3D" id="3.40.50.300">
    <property type="entry name" value="P-loop containing nucleotide triphosphate hydrolases"/>
    <property type="match status" value="1"/>
</dbReference>
<evidence type="ECO:0000256" key="8">
    <source>
        <dbReference type="SAM" id="MobiDB-lite"/>
    </source>
</evidence>
<reference evidence="10 11" key="1">
    <citation type="submission" date="2020-10" db="EMBL/GenBank/DDBJ databases">
        <title>The Coptis chinensis genome and diversification of protoberbering-type alkaloids.</title>
        <authorList>
            <person name="Wang B."/>
            <person name="Shu S."/>
            <person name="Song C."/>
            <person name="Liu Y."/>
        </authorList>
    </citation>
    <scope>NUCLEOTIDE SEQUENCE [LARGE SCALE GENOMIC DNA]</scope>
    <source>
        <strain evidence="10">HL-2020</strain>
        <tissue evidence="10">Leaf</tissue>
    </source>
</reference>
<dbReference type="GO" id="GO:0005524">
    <property type="term" value="F:ATP binding"/>
    <property type="evidence" value="ECO:0007669"/>
    <property type="project" value="UniProtKB-KW"/>
</dbReference>
<keyword evidence="11" id="KW-1185">Reference proteome</keyword>
<keyword evidence="3 7" id="KW-0547">Nucleotide-binding</keyword>
<accession>A0A835IMN7</accession>
<dbReference type="Pfam" id="PF00004">
    <property type="entry name" value="AAA"/>
    <property type="match status" value="1"/>
</dbReference>
<dbReference type="GO" id="GO:0006950">
    <property type="term" value="P:response to stress"/>
    <property type="evidence" value="ECO:0007669"/>
    <property type="project" value="UniProtKB-ARBA"/>
</dbReference>
<evidence type="ECO:0000256" key="7">
    <source>
        <dbReference type="RuleBase" id="RU003651"/>
    </source>
</evidence>
<dbReference type="SMART" id="SM00382">
    <property type="entry name" value="AAA"/>
    <property type="match status" value="1"/>
</dbReference>
<dbReference type="InterPro" id="IPR050747">
    <property type="entry name" value="Mitochondrial_chaperone_BCS1"/>
</dbReference>
<dbReference type="InterPro" id="IPR003593">
    <property type="entry name" value="AAA+_ATPase"/>
</dbReference>
<dbReference type="FunFam" id="3.40.50.300:FF:001122">
    <property type="entry name" value="AAA-ATPase ASD, mitochondrial"/>
    <property type="match status" value="1"/>
</dbReference>
<protein>
    <recommendedName>
        <fullName evidence="9">AAA+ ATPase domain-containing protein</fullName>
    </recommendedName>
</protein>
<evidence type="ECO:0000256" key="2">
    <source>
        <dbReference type="ARBA" id="ARBA00007448"/>
    </source>
</evidence>
<evidence type="ECO:0000256" key="5">
    <source>
        <dbReference type="ARBA" id="ARBA00022842"/>
    </source>
</evidence>
<name>A0A835IMN7_9MAGN</name>
<evidence type="ECO:0000313" key="10">
    <source>
        <dbReference type="EMBL" id="KAF9620074.1"/>
    </source>
</evidence>
<evidence type="ECO:0000259" key="9">
    <source>
        <dbReference type="SMART" id="SM00382"/>
    </source>
</evidence>
<feature type="compositionally biased region" description="Basic and acidic residues" evidence="8">
    <location>
        <begin position="522"/>
        <end position="551"/>
    </location>
</feature>
<keyword evidence="4 7" id="KW-0067">ATP-binding</keyword>
<dbReference type="Proteomes" id="UP000631114">
    <property type="component" value="Unassembled WGS sequence"/>
</dbReference>
<dbReference type="InterPro" id="IPR003959">
    <property type="entry name" value="ATPase_AAA_core"/>
</dbReference>
<dbReference type="SUPFAM" id="SSF52540">
    <property type="entry name" value="P-loop containing nucleoside triphosphate hydrolases"/>
    <property type="match status" value="1"/>
</dbReference>
<gene>
    <name evidence="10" type="ORF">IFM89_010724</name>
</gene>
<dbReference type="EMBL" id="JADFTS010000002">
    <property type="protein sequence ID" value="KAF9620074.1"/>
    <property type="molecule type" value="Genomic_DNA"/>
</dbReference>
<comment type="cofactor">
    <cofactor evidence="1">
        <name>Mg(2+)</name>
        <dbReference type="ChEBI" id="CHEBI:18420"/>
    </cofactor>
</comment>
<comment type="similarity">
    <text evidence="2">Belongs to the AAA ATPase family. BCS1 subfamily.</text>
</comment>
<evidence type="ECO:0000313" key="11">
    <source>
        <dbReference type="Proteomes" id="UP000631114"/>
    </source>
</evidence>
<dbReference type="PROSITE" id="PS00674">
    <property type="entry name" value="AAA"/>
    <property type="match status" value="1"/>
</dbReference>
<dbReference type="Pfam" id="PF25568">
    <property type="entry name" value="AAA_lid_At3g28540"/>
    <property type="match status" value="1"/>
</dbReference>
<sequence length="570" mass="65585">MLVNQVKYLLSKRSSYPIIFSLQNSLHLICHSCRRQFDKSSKGLSFSSLQFIDFSGHWHQLHSRRPKNIKATRNMFSTTKMPSTSSLFSAYTSVATFFMLIRAIATEAKSILTQFIPEELQRKILSIFERFYKKPPSVLTLVINEYNAHMGNELYEASEVYLSTKAASPSLDRLIVSKQQRDKKVTVTVEKDQDIVDVFEHIQLTWKLVSLEKESGHREVKFFELCFDKQYKQIVMDSYLPYVLKRFKSIKEDNRVLKLHSLGFYGDGDGDVWGSIKLDHPSTFDTLAMDSKMKKELLEDLDRFVKRREFYRRVGKPWKRGYLLYGPPGTGKSSLIAAMANYLNFNVYDMELSSIYSNSELRRLLIATANRSILVIEDIDCSVELQDRTTSEETRYEGNNQNSQLTLSGLLNFIDGLWSSCGDERIIIFTTNHKDRLDPALLRPGRMDMHIHMSYCTPSGFKLLASNYLQIKNDPLFEEIELLINYVNVTPAEVAEELMKSDDTKASLKGLINFLERKKAECDKSNDNNVEDRGRAESLKAESEHENEVEKNSTCAKESEITLSADCEND</sequence>
<evidence type="ECO:0000256" key="3">
    <source>
        <dbReference type="ARBA" id="ARBA00022741"/>
    </source>
</evidence>
<dbReference type="InterPro" id="IPR025753">
    <property type="entry name" value="AAA_N_dom"/>
</dbReference>
<dbReference type="InterPro" id="IPR003960">
    <property type="entry name" value="ATPase_AAA_CS"/>
</dbReference>
<dbReference type="Pfam" id="PF14363">
    <property type="entry name" value="AAA_assoc"/>
    <property type="match status" value="1"/>
</dbReference>
<dbReference type="Gene3D" id="6.10.280.40">
    <property type="match status" value="1"/>
</dbReference>
<dbReference type="OrthoDB" id="10251412at2759"/>
<dbReference type="PANTHER" id="PTHR23070">
    <property type="entry name" value="BCS1 AAA-TYPE ATPASE"/>
    <property type="match status" value="1"/>
</dbReference>
<evidence type="ECO:0000256" key="1">
    <source>
        <dbReference type="ARBA" id="ARBA00001946"/>
    </source>
</evidence>